<organism evidence="2 3">
    <name type="scientific">Sulfurisphaera ohwakuensis</name>
    <dbReference type="NCBI Taxonomy" id="69656"/>
    <lineage>
        <taxon>Archaea</taxon>
        <taxon>Thermoproteota</taxon>
        <taxon>Thermoprotei</taxon>
        <taxon>Sulfolobales</taxon>
        <taxon>Sulfolobaceae</taxon>
        <taxon>Sulfurisphaera</taxon>
    </lineage>
</organism>
<protein>
    <submittedName>
        <fullName evidence="2">Uncharacterized protein</fullName>
    </submittedName>
</protein>
<accession>A0A650CHJ7</accession>
<dbReference type="AlphaFoldDB" id="A0A650CHJ7"/>
<evidence type="ECO:0000313" key="1">
    <source>
        <dbReference type="EMBL" id="MBB5255010.1"/>
    </source>
</evidence>
<evidence type="ECO:0000313" key="3">
    <source>
        <dbReference type="Proteomes" id="UP000427373"/>
    </source>
</evidence>
<reference evidence="2 3" key="1">
    <citation type="submission" date="2019-10" db="EMBL/GenBank/DDBJ databases">
        <title>Genome Sequences from Six Type Strain Members of the Archaeal Family Sulfolobaceae: Acidianus ambivalens, Acidianus infernus, Metallosphaera prunae, Stygiolobus azoricus, Sulfolobus metallicus, and Sulfurisphaera ohwakuensis.</title>
        <authorList>
            <person name="Counts J.A."/>
            <person name="Kelly R.M."/>
        </authorList>
    </citation>
    <scope>NUCLEOTIDE SEQUENCE [LARGE SCALE GENOMIC DNA]</scope>
    <source>
        <strain evidence="2 3">TA-1</strain>
    </source>
</reference>
<name>A0A650CHJ7_SULOH</name>
<dbReference type="KEGG" id="soh:D1869_08760"/>
<dbReference type="Proteomes" id="UP000427373">
    <property type="component" value="Chromosome"/>
</dbReference>
<dbReference type="RefSeq" id="WP_156014760.1">
    <property type="nucleotide sequence ID" value="NZ_CP045484.1"/>
</dbReference>
<reference evidence="1 4" key="2">
    <citation type="submission" date="2020-08" db="EMBL/GenBank/DDBJ databases">
        <title>Genomic Encyclopedia of Type Strains, Phase IV (KMG-IV): sequencing the most valuable type-strain genomes for metagenomic binning, comparative biology and taxonomic classification.</title>
        <authorList>
            <person name="Goeker M."/>
        </authorList>
    </citation>
    <scope>NUCLEOTIDE SEQUENCE [LARGE SCALE GENOMIC DNA]</scope>
    <source>
        <strain evidence="1 4">DSM 12421</strain>
    </source>
</reference>
<evidence type="ECO:0000313" key="4">
    <source>
        <dbReference type="Proteomes" id="UP000582213"/>
    </source>
</evidence>
<evidence type="ECO:0000313" key="2">
    <source>
        <dbReference type="EMBL" id="QGR17270.1"/>
    </source>
</evidence>
<dbReference type="Proteomes" id="UP000582213">
    <property type="component" value="Unassembled WGS sequence"/>
</dbReference>
<keyword evidence="3" id="KW-1185">Reference proteome</keyword>
<gene>
    <name evidence="2" type="ORF">D1869_08760</name>
    <name evidence="1" type="ORF">HNQ62_002785</name>
</gene>
<dbReference type="EMBL" id="CP045484">
    <property type="protein sequence ID" value="QGR17270.1"/>
    <property type="molecule type" value="Genomic_DNA"/>
</dbReference>
<dbReference type="GeneID" id="42801332"/>
<dbReference type="EMBL" id="JACHFY010000036">
    <property type="protein sequence ID" value="MBB5255010.1"/>
    <property type="molecule type" value="Genomic_DNA"/>
</dbReference>
<dbReference type="OrthoDB" id="41219at2157"/>
<proteinExistence type="predicted"/>
<sequence length="89" mass="10101">MEYNSQVIQNISQLSSNSPQFNIYSNSFTVIVDEEFGNMIVEFQRTPVKSYEGEAFVTIGVDESGRVSYISIEPLDSDLKEGIKRIKNE</sequence>